<name>A0A5C7FCF3_9BACT</name>
<reference evidence="2 3" key="1">
    <citation type="submission" date="2019-08" db="EMBL/GenBank/DDBJ databases">
        <title>Lewinella sp. strain SSH13 Genome sequencing and assembly.</title>
        <authorList>
            <person name="Kim I."/>
        </authorList>
    </citation>
    <scope>NUCLEOTIDE SEQUENCE [LARGE SCALE GENOMIC DNA]</scope>
    <source>
        <strain evidence="2 3">SSH13</strain>
    </source>
</reference>
<accession>A0A5C7FCF3</accession>
<dbReference type="CDD" id="cd16279">
    <property type="entry name" value="metallo-hydrolase-like_MBL-fold"/>
    <property type="match status" value="1"/>
</dbReference>
<gene>
    <name evidence="2" type="ORF">FUA23_21025</name>
</gene>
<comment type="caution">
    <text evidence="2">The sequence shown here is derived from an EMBL/GenBank/DDBJ whole genome shotgun (WGS) entry which is preliminary data.</text>
</comment>
<dbReference type="Gene3D" id="3.60.15.10">
    <property type="entry name" value="Ribonuclease Z/Hydroxyacylglutathione hydrolase-like"/>
    <property type="match status" value="1"/>
</dbReference>
<evidence type="ECO:0000313" key="2">
    <source>
        <dbReference type="EMBL" id="TXF84728.1"/>
    </source>
</evidence>
<keyword evidence="3" id="KW-1185">Reference proteome</keyword>
<dbReference type="GO" id="GO:0016787">
    <property type="term" value="F:hydrolase activity"/>
    <property type="evidence" value="ECO:0007669"/>
    <property type="project" value="UniProtKB-KW"/>
</dbReference>
<dbReference type="EMBL" id="VOXD01000051">
    <property type="protein sequence ID" value="TXF84728.1"/>
    <property type="molecule type" value="Genomic_DNA"/>
</dbReference>
<feature type="domain" description="Metallo-beta-lactamase" evidence="1">
    <location>
        <begin position="15"/>
        <end position="176"/>
    </location>
</feature>
<dbReference type="AlphaFoldDB" id="A0A5C7FCF3"/>
<dbReference type="PANTHER" id="PTHR42663">
    <property type="entry name" value="HYDROLASE C777.06C-RELATED-RELATED"/>
    <property type="match status" value="1"/>
</dbReference>
<dbReference type="SUPFAM" id="SSF56281">
    <property type="entry name" value="Metallo-hydrolase/oxidoreductase"/>
    <property type="match status" value="1"/>
</dbReference>
<keyword evidence="2" id="KW-0378">Hydrolase</keyword>
<dbReference type="InterPro" id="IPR036866">
    <property type="entry name" value="RibonucZ/Hydroxyglut_hydro"/>
</dbReference>
<sequence length="206" mass="22910">MVVDTGPDFRQQMLRARVGSIEGVIITHEHNDHTAGLDDIRPFCFKQEMDIPVYCLPRVAADLRERFAYAFTDYPGVPRLDIREVNFGDTISFAGHEIEVVEVTHGTLPIIGLCTRDLAYLTDVKFLPARTQVQCRNKEAVVISSLNHGGTHSHLSLDEALAYLSELKAKRGVLTHFSHTMGRAADINPTLPRGVEMGFDGLVLPE</sequence>
<dbReference type="OrthoDB" id="9781189at2"/>
<organism evidence="2 3">
    <name type="scientific">Neolewinella aurantiaca</name>
    <dbReference type="NCBI Taxonomy" id="2602767"/>
    <lineage>
        <taxon>Bacteria</taxon>
        <taxon>Pseudomonadati</taxon>
        <taxon>Bacteroidota</taxon>
        <taxon>Saprospiria</taxon>
        <taxon>Saprospirales</taxon>
        <taxon>Lewinellaceae</taxon>
        <taxon>Neolewinella</taxon>
    </lineage>
</organism>
<dbReference type="PANTHER" id="PTHR42663:SF6">
    <property type="entry name" value="HYDROLASE C777.06C-RELATED"/>
    <property type="match status" value="1"/>
</dbReference>
<evidence type="ECO:0000313" key="3">
    <source>
        <dbReference type="Proteomes" id="UP000321907"/>
    </source>
</evidence>
<dbReference type="InterPro" id="IPR001279">
    <property type="entry name" value="Metallo-B-lactamas"/>
</dbReference>
<dbReference type="SMART" id="SM00849">
    <property type="entry name" value="Lactamase_B"/>
    <property type="match status" value="1"/>
</dbReference>
<proteinExistence type="predicted"/>
<dbReference type="Pfam" id="PF12706">
    <property type="entry name" value="Lactamase_B_2"/>
    <property type="match status" value="1"/>
</dbReference>
<protein>
    <submittedName>
        <fullName evidence="2">MBL fold metallo-hydrolase</fullName>
    </submittedName>
</protein>
<dbReference type="Proteomes" id="UP000321907">
    <property type="component" value="Unassembled WGS sequence"/>
</dbReference>
<evidence type="ECO:0000259" key="1">
    <source>
        <dbReference type="SMART" id="SM00849"/>
    </source>
</evidence>